<gene>
    <name evidence="4" type="ORF">OKA05_16235</name>
</gene>
<dbReference type="PANTHER" id="PTHR12283">
    <property type="entry name" value="GLUTAMINYL-PEPTIDE CYCLOTRANSFERASE"/>
    <property type="match status" value="1"/>
</dbReference>
<protein>
    <submittedName>
        <fullName evidence="4">M28 family peptidase</fullName>
    </submittedName>
</protein>
<keyword evidence="5" id="KW-1185">Reference proteome</keyword>
<dbReference type="InterPro" id="IPR007484">
    <property type="entry name" value="Peptidase_M28"/>
</dbReference>
<evidence type="ECO:0000313" key="4">
    <source>
        <dbReference type="EMBL" id="MCW1924117.1"/>
    </source>
</evidence>
<feature type="domain" description="Peptidase M28" evidence="3">
    <location>
        <begin position="140"/>
        <end position="328"/>
    </location>
</feature>
<comment type="caution">
    <text evidence="4">The sequence shown here is derived from an EMBL/GenBank/DDBJ whole genome shotgun (WGS) entry which is preliminary data.</text>
</comment>
<evidence type="ECO:0000259" key="3">
    <source>
        <dbReference type="Pfam" id="PF04389"/>
    </source>
</evidence>
<organism evidence="4 5">
    <name type="scientific">Luteolibacter arcticus</name>
    <dbReference type="NCBI Taxonomy" id="1581411"/>
    <lineage>
        <taxon>Bacteria</taxon>
        <taxon>Pseudomonadati</taxon>
        <taxon>Verrucomicrobiota</taxon>
        <taxon>Verrucomicrobiia</taxon>
        <taxon>Verrucomicrobiales</taxon>
        <taxon>Verrucomicrobiaceae</taxon>
        <taxon>Luteolibacter</taxon>
    </lineage>
</organism>
<keyword evidence="1" id="KW-0808">Transferase</keyword>
<reference evidence="4 5" key="1">
    <citation type="submission" date="2022-10" db="EMBL/GenBank/DDBJ databases">
        <title>Luteolibacter arcticus strain CCTCC AB 2014275, whole genome shotgun sequencing project.</title>
        <authorList>
            <person name="Zhao G."/>
            <person name="Shen L."/>
        </authorList>
    </citation>
    <scope>NUCLEOTIDE SEQUENCE [LARGE SCALE GENOMIC DNA]</scope>
    <source>
        <strain evidence="4 5">CCTCC AB 2014275</strain>
    </source>
</reference>
<dbReference type="RefSeq" id="WP_264488225.1">
    <property type="nucleotide sequence ID" value="NZ_JAPDDT010000007.1"/>
</dbReference>
<evidence type="ECO:0000256" key="1">
    <source>
        <dbReference type="ARBA" id="ARBA00022679"/>
    </source>
</evidence>
<accession>A0ABT3GKS8</accession>
<dbReference type="InterPro" id="IPR040234">
    <property type="entry name" value="QC/QCL"/>
</dbReference>
<evidence type="ECO:0000313" key="5">
    <source>
        <dbReference type="Proteomes" id="UP001320876"/>
    </source>
</evidence>
<sequence length="334" mass="36259">MKRRTILPIYLLVLLLIAAAIVLKSKAQKTTGEEPAKPAVQAKFEIVGNRVKFLPIHKDLAGRFTGAKAFEHVAALSKLGPRPPASAGYQSALAYLEKEFKAAGWITARQKFTARTPTGEIAFTNLLARFRDPVTPWASSTPVLIGGHLDSKRMANFSFVGANDGGSSTGVILELAQVLATDPESAAKVEFVLFDGEEALGESITPTDGLYGSKHFARGLMTRETRPSLGIVLDLVGDDDHDFYYNPETPRSFATAVENAARESGLNKLRRSQGAIIDDHIPLQEAGLPCLHLIGDFMNMPYWHKPGDTMDVIDADALKKTGRTTLRFLSSLAP</sequence>
<dbReference type="EMBL" id="JAPDDT010000007">
    <property type="protein sequence ID" value="MCW1924117.1"/>
    <property type="molecule type" value="Genomic_DNA"/>
</dbReference>
<name>A0ABT3GKS8_9BACT</name>
<dbReference type="SUPFAM" id="SSF53187">
    <property type="entry name" value="Zn-dependent exopeptidases"/>
    <property type="match status" value="1"/>
</dbReference>
<evidence type="ECO:0000256" key="2">
    <source>
        <dbReference type="ARBA" id="ARBA00023315"/>
    </source>
</evidence>
<proteinExistence type="predicted"/>
<dbReference type="PANTHER" id="PTHR12283:SF6">
    <property type="entry name" value="GLUTAMINYL-PEPTIDE CYCLOTRANSFERASE-RELATED"/>
    <property type="match status" value="1"/>
</dbReference>
<dbReference type="Pfam" id="PF04389">
    <property type="entry name" value="Peptidase_M28"/>
    <property type="match status" value="1"/>
</dbReference>
<dbReference type="Proteomes" id="UP001320876">
    <property type="component" value="Unassembled WGS sequence"/>
</dbReference>
<keyword evidence="2" id="KW-0012">Acyltransferase</keyword>
<dbReference type="Gene3D" id="3.40.630.10">
    <property type="entry name" value="Zn peptidases"/>
    <property type="match status" value="1"/>
</dbReference>